<keyword evidence="2" id="KW-0645">Protease</keyword>
<feature type="domain" description="NlpC/P60" evidence="6">
    <location>
        <begin position="304"/>
        <end position="352"/>
    </location>
</feature>
<feature type="domain" description="SH3b2-type SH3" evidence="9">
    <location>
        <begin position="212"/>
        <end position="251"/>
    </location>
</feature>
<dbReference type="HOGENOM" id="CLU_028171_1_0_7"/>
<feature type="chain" id="PRO_5003141414" evidence="5">
    <location>
        <begin position="20"/>
        <end position="444"/>
    </location>
</feature>
<dbReference type="PROSITE" id="PS51257">
    <property type="entry name" value="PROKAR_LIPOPROTEIN"/>
    <property type="match status" value="1"/>
</dbReference>
<dbReference type="Gene3D" id="3.90.1720.10">
    <property type="entry name" value="endopeptidase domain like (from Nostoc punctiforme)"/>
    <property type="match status" value="1"/>
</dbReference>
<dbReference type="GO" id="GO:0008234">
    <property type="term" value="F:cysteine-type peptidase activity"/>
    <property type="evidence" value="ECO:0007669"/>
    <property type="project" value="UniProtKB-KW"/>
</dbReference>
<dbReference type="InterPro" id="IPR026864">
    <property type="entry name" value="SH3b2-type_SH3"/>
</dbReference>
<keyword evidence="4" id="KW-0788">Thiol protease</keyword>
<dbReference type="AlphaFoldDB" id="E0UT13"/>
<feature type="domain" description="SH3b1" evidence="8">
    <location>
        <begin position="147"/>
        <end position="199"/>
    </location>
</feature>
<name>E0UT13_SULAO</name>
<gene>
    <name evidence="10" type="ordered locus">Saut_1206</name>
</gene>
<dbReference type="STRING" id="563040.Saut_1206"/>
<dbReference type="InterPro" id="IPR039439">
    <property type="entry name" value="SH3b1_dom"/>
</dbReference>
<evidence type="ECO:0000256" key="1">
    <source>
        <dbReference type="ARBA" id="ARBA00007074"/>
    </source>
</evidence>
<feature type="domain" description="NLPC/P60 N-terminal" evidence="7">
    <location>
        <begin position="5"/>
        <end position="124"/>
    </location>
</feature>
<dbReference type="Pfam" id="PF12914">
    <property type="entry name" value="SH3_7"/>
    <property type="match status" value="1"/>
</dbReference>
<sequence>MKYIYLCLALVLMSGCASKTPKTAVAVLPQVESEKIEFIKGFSEISQDVSFYTHNIDKGYISSLDSYEKMYFQPWNINSMDISLQDAMWAYEAFNPSNSYGENLQPLDESFFNKIKENSNFDAYSSVNKRAITLKKLNIRAFPTDKPVLRDPDKAGEGFPFDYMQNSSISANKPIFVSHYSKDRAWAFVKSSFAYGWVKSRDIVYIEKKYTDIWQDAQQVFVTKDNEPLYAPKQNFLFKSTIGTMLPLINENDEKFHILSIANYKLKEPYYINSVLSKTNAHNGILKFNAKNINLIISELLHVNYGWGGLYNQRDCSSTLRDFFAPFGIWLPRNSYQQSKVGKVISLQNMSDEEKIVTIKQQAVPFETLLYKQGHIVLYIGTFNDKIIIFQNVWGVKTIKDGKEGRFIIGKTIFSTLQTGSNLSSFDKSASLLKNLKSMNIITF</sequence>
<dbReference type="InterPro" id="IPR038765">
    <property type="entry name" value="Papain-like_cys_pep_sf"/>
</dbReference>
<evidence type="ECO:0000259" key="9">
    <source>
        <dbReference type="Pfam" id="PF12914"/>
    </source>
</evidence>
<organism evidence="10 11">
    <name type="scientific">Sulfurimonas autotrophica (strain ATCC BAA-671 / DSM 16294 / JCM 11897 / OK10)</name>
    <dbReference type="NCBI Taxonomy" id="563040"/>
    <lineage>
        <taxon>Bacteria</taxon>
        <taxon>Pseudomonadati</taxon>
        <taxon>Campylobacterota</taxon>
        <taxon>Epsilonproteobacteria</taxon>
        <taxon>Campylobacterales</taxon>
        <taxon>Sulfurimonadaceae</taxon>
        <taxon>Sulfurimonas</taxon>
    </lineage>
</organism>
<dbReference type="Proteomes" id="UP000007803">
    <property type="component" value="Chromosome"/>
</dbReference>
<dbReference type="Pfam" id="PF12912">
    <property type="entry name" value="N_NLPC_P60"/>
    <property type="match status" value="1"/>
</dbReference>
<dbReference type="InterPro" id="IPR025606">
    <property type="entry name" value="NLPC/P60_N_dom"/>
</dbReference>
<evidence type="ECO:0000256" key="5">
    <source>
        <dbReference type="SAM" id="SignalP"/>
    </source>
</evidence>
<dbReference type="Pfam" id="PF12913">
    <property type="entry name" value="SH3_6"/>
    <property type="match status" value="1"/>
</dbReference>
<dbReference type="GO" id="GO:0006508">
    <property type="term" value="P:proteolysis"/>
    <property type="evidence" value="ECO:0007669"/>
    <property type="project" value="UniProtKB-KW"/>
</dbReference>
<dbReference type="eggNOG" id="COG0791">
    <property type="taxonomic scope" value="Bacteria"/>
</dbReference>
<evidence type="ECO:0000256" key="2">
    <source>
        <dbReference type="ARBA" id="ARBA00022670"/>
    </source>
</evidence>
<dbReference type="EMBL" id="CP002205">
    <property type="protein sequence ID" value="ADN09254.1"/>
    <property type="molecule type" value="Genomic_DNA"/>
</dbReference>
<evidence type="ECO:0000259" key="7">
    <source>
        <dbReference type="Pfam" id="PF12912"/>
    </source>
</evidence>
<dbReference type="RefSeq" id="WP_013327007.1">
    <property type="nucleotide sequence ID" value="NC_014506.1"/>
</dbReference>
<dbReference type="SUPFAM" id="SSF54001">
    <property type="entry name" value="Cysteine proteinases"/>
    <property type="match status" value="1"/>
</dbReference>
<evidence type="ECO:0000259" key="6">
    <source>
        <dbReference type="Pfam" id="PF00877"/>
    </source>
</evidence>
<evidence type="ECO:0000313" key="11">
    <source>
        <dbReference type="Proteomes" id="UP000007803"/>
    </source>
</evidence>
<protein>
    <submittedName>
        <fullName evidence="10">NLP/P60 protein</fullName>
    </submittedName>
</protein>
<keyword evidence="11" id="KW-1185">Reference proteome</keyword>
<dbReference type="Pfam" id="PF00877">
    <property type="entry name" value="NLPC_P60"/>
    <property type="match status" value="1"/>
</dbReference>
<dbReference type="OrthoDB" id="9799970at2"/>
<evidence type="ECO:0000256" key="3">
    <source>
        <dbReference type="ARBA" id="ARBA00022801"/>
    </source>
</evidence>
<accession>E0UT13</accession>
<proteinExistence type="inferred from homology"/>
<evidence type="ECO:0000259" key="8">
    <source>
        <dbReference type="Pfam" id="PF12913"/>
    </source>
</evidence>
<evidence type="ECO:0000256" key="4">
    <source>
        <dbReference type="ARBA" id="ARBA00022807"/>
    </source>
</evidence>
<evidence type="ECO:0000313" key="10">
    <source>
        <dbReference type="EMBL" id="ADN09254.1"/>
    </source>
</evidence>
<comment type="similarity">
    <text evidence="1">Belongs to the peptidase C40 family.</text>
</comment>
<dbReference type="PIRSF" id="PIRSF019015">
    <property type="entry name" value="P60_peptidase_YkfC"/>
    <property type="match status" value="1"/>
</dbReference>
<keyword evidence="5" id="KW-0732">Signal</keyword>
<reference evidence="11" key="1">
    <citation type="journal article" date="2010" name="Stand. Genomic Sci.">
        <title>Complete genome sequence of Sulfurimonas autotrophica type strain (OK10).</title>
        <authorList>
            <person name="Sikorski J."/>
            <person name="Munk C."/>
            <person name="Lapidus A."/>
            <person name="Djao O."/>
            <person name="Lucas S."/>
            <person name="Glavina Del Rio T."/>
            <person name="Nolan M."/>
            <person name="Tice H."/>
            <person name="Han C."/>
            <person name="Cheng J."/>
            <person name="Tapia R."/>
            <person name="Goodwin L."/>
            <person name="Pitluck S."/>
            <person name="Liolios K."/>
            <person name="Ivanova N."/>
            <person name="Mavromatis K."/>
            <person name="Mikhailova N."/>
            <person name="Pati A."/>
            <person name="Sims D."/>
            <person name="Meincke L."/>
            <person name="Brettin T."/>
            <person name="Detter J."/>
            <person name="Chen A."/>
            <person name="Palaniappan K."/>
            <person name="Land M."/>
            <person name="Hauser L."/>
            <person name="Chang Y."/>
            <person name="Jeffries C."/>
            <person name="Rohde M."/>
            <person name="Lang E."/>
            <person name="Spring S."/>
            <person name="Goker M."/>
            <person name="Woyke T."/>
            <person name="Bristow J."/>
            <person name="Eisen J."/>
            <person name="Markowitz V."/>
            <person name="Hugenholtz P."/>
            <person name="Kyrpides N."/>
            <person name="Klenk H."/>
        </authorList>
    </citation>
    <scope>NUCLEOTIDE SEQUENCE [LARGE SCALE GENOMIC DNA]</scope>
    <source>
        <strain evidence="11">ATCC BAA-671 / DSM 16294 / JCM 11897 / OK10</strain>
    </source>
</reference>
<dbReference type="InterPro" id="IPR000064">
    <property type="entry name" value="NLP_P60_dom"/>
</dbReference>
<dbReference type="InterPro" id="IPR027017">
    <property type="entry name" value="P60_peptidase_YkfC"/>
</dbReference>
<keyword evidence="3" id="KW-0378">Hydrolase</keyword>
<dbReference type="KEGG" id="sua:Saut_1206"/>
<feature type="signal peptide" evidence="5">
    <location>
        <begin position="1"/>
        <end position="19"/>
    </location>
</feature>